<evidence type="ECO:0000313" key="1">
    <source>
        <dbReference type="EMBL" id="CEL00046.1"/>
    </source>
</evidence>
<dbReference type="InterPro" id="IPR015919">
    <property type="entry name" value="Cadherin-like_sf"/>
</dbReference>
<feature type="non-terminal residue" evidence="1">
    <location>
        <position position="1"/>
    </location>
</feature>
<gene>
    <name evidence="1" type="primary">ORF222719</name>
</gene>
<dbReference type="SUPFAM" id="SSF49313">
    <property type="entry name" value="Cadherin-like"/>
    <property type="match status" value="1"/>
</dbReference>
<dbReference type="Gene3D" id="2.60.40.60">
    <property type="entry name" value="Cadherins"/>
    <property type="match status" value="1"/>
</dbReference>
<protein>
    <recommendedName>
        <fullName evidence="2">Cadherin domain-containing protein</fullName>
    </recommendedName>
</protein>
<dbReference type="GO" id="GO:0005509">
    <property type="term" value="F:calcium ion binding"/>
    <property type="evidence" value="ECO:0007669"/>
    <property type="project" value="InterPro"/>
</dbReference>
<sequence>EKPVCNSTTFLITVRESEPVNHTVIDLLCKDADAGTTLTYSILYGNTSLFKMSDSQLKLQRQLNYEELPTTNDIIILVS</sequence>
<organism evidence="1">
    <name type="scientific">Arion vulgaris</name>
    <dbReference type="NCBI Taxonomy" id="1028688"/>
    <lineage>
        <taxon>Eukaryota</taxon>
        <taxon>Metazoa</taxon>
        <taxon>Spiralia</taxon>
        <taxon>Lophotrochozoa</taxon>
        <taxon>Mollusca</taxon>
        <taxon>Gastropoda</taxon>
        <taxon>Heterobranchia</taxon>
        <taxon>Euthyneura</taxon>
        <taxon>Panpulmonata</taxon>
        <taxon>Eupulmonata</taxon>
        <taxon>Stylommatophora</taxon>
        <taxon>Helicina</taxon>
        <taxon>Arionoidea</taxon>
        <taxon>Arionidae</taxon>
        <taxon>Arion</taxon>
    </lineage>
</organism>
<feature type="non-terminal residue" evidence="1">
    <location>
        <position position="79"/>
    </location>
</feature>
<reference evidence="1" key="1">
    <citation type="submission" date="2014-12" db="EMBL/GenBank/DDBJ databases">
        <title>Insight into the proteome of Arion vulgaris.</title>
        <authorList>
            <person name="Aradska J."/>
            <person name="Bulat T."/>
            <person name="Smidak R."/>
            <person name="Sarate P."/>
            <person name="Gangsoo J."/>
            <person name="Sialana F."/>
            <person name="Bilban M."/>
            <person name="Lubec G."/>
        </authorList>
    </citation>
    <scope>NUCLEOTIDE SEQUENCE</scope>
    <source>
        <tissue evidence="1">Skin</tissue>
    </source>
</reference>
<name>A0A0B7C605_9EUPU</name>
<evidence type="ECO:0008006" key="2">
    <source>
        <dbReference type="Google" id="ProtNLM"/>
    </source>
</evidence>
<dbReference type="AlphaFoldDB" id="A0A0B7C605"/>
<proteinExistence type="predicted"/>
<dbReference type="GO" id="GO:0016020">
    <property type="term" value="C:membrane"/>
    <property type="evidence" value="ECO:0007669"/>
    <property type="project" value="InterPro"/>
</dbReference>
<accession>A0A0B7C605</accession>
<dbReference type="CDD" id="cd11304">
    <property type="entry name" value="Cadherin_repeat"/>
    <property type="match status" value="1"/>
</dbReference>
<dbReference type="EMBL" id="HACG01053175">
    <property type="protein sequence ID" value="CEL00046.1"/>
    <property type="molecule type" value="Transcribed_RNA"/>
</dbReference>